<evidence type="ECO:0000256" key="1">
    <source>
        <dbReference type="ARBA" id="ARBA00005820"/>
    </source>
</evidence>
<dbReference type="Pfam" id="PF00486">
    <property type="entry name" value="Trans_reg_C"/>
    <property type="match status" value="1"/>
</dbReference>
<dbReference type="InterPro" id="IPR001867">
    <property type="entry name" value="OmpR/PhoB-type_DNA-bd"/>
</dbReference>
<name>A0ABP8JVQ2_9MICO</name>
<keyword evidence="2" id="KW-0805">Transcription regulation</keyword>
<comment type="similarity">
    <text evidence="1">Belongs to the AfsR/DnrI/RedD regulatory family.</text>
</comment>
<dbReference type="SMART" id="SM01043">
    <property type="entry name" value="BTAD"/>
    <property type="match status" value="1"/>
</dbReference>
<dbReference type="EMBL" id="BAABGM010000001">
    <property type="protein sequence ID" value="GAA4396756.1"/>
    <property type="molecule type" value="Genomic_DNA"/>
</dbReference>
<evidence type="ECO:0000256" key="5">
    <source>
        <dbReference type="PROSITE-ProRule" id="PRU01091"/>
    </source>
</evidence>
<dbReference type="InterPro" id="IPR016032">
    <property type="entry name" value="Sig_transdc_resp-reg_C-effctor"/>
</dbReference>
<evidence type="ECO:0000256" key="4">
    <source>
        <dbReference type="ARBA" id="ARBA00023163"/>
    </source>
</evidence>
<feature type="compositionally biased region" description="Low complexity" evidence="6">
    <location>
        <begin position="291"/>
        <end position="307"/>
    </location>
</feature>
<dbReference type="InterPro" id="IPR005158">
    <property type="entry name" value="BTAD"/>
</dbReference>
<dbReference type="SUPFAM" id="SSF52540">
    <property type="entry name" value="P-loop containing nucleoside triphosphate hydrolases"/>
    <property type="match status" value="1"/>
</dbReference>
<evidence type="ECO:0000256" key="2">
    <source>
        <dbReference type="ARBA" id="ARBA00023015"/>
    </source>
</evidence>
<dbReference type="InterPro" id="IPR027417">
    <property type="entry name" value="P-loop_NTPase"/>
</dbReference>
<feature type="domain" description="OmpR/PhoB-type" evidence="7">
    <location>
        <begin position="1"/>
        <end position="97"/>
    </location>
</feature>
<dbReference type="SUPFAM" id="SSF48452">
    <property type="entry name" value="TPR-like"/>
    <property type="match status" value="1"/>
</dbReference>
<sequence>MRVRVLGCTGVDGREGPVALPARKPRSILAALALTPGSTVSTDRLVDLVWGDEAPAGAPGTLHAYISGLRRVLEPDLPPRARPTVLVTAGDGYRLDVEPTDVDAVAFAREVRSRHAALAPLWTQLTTGPDSSWPTREEVTAYVEALEGALRAWSGPAYADLGDHPDVLADRAALDELRATAQEDTALGLLALGEHAAVLAATEQTGGRHPLRERTRSLQALALVRTGRQVEALEVLRGYRELLADELGLDPGPEVRALEEAVLRQSPGLGAWLRPEVTSAGGPAPTVGRPSAGSAATSVGGAGAHAAPDTASGSAIPRTGAPAASWAMVGREAERSVLAEVLAAAAAGTPGAVLVVGDPGTGKTRLVDDALSTATAGGLVAAVGRCSQDDGAPPLWPWYALLDGLGIDRPAELERAADGADLGPERAFAVQDALARAVRDRARDQPVLLAVEDLHWADTRTLRALTHLVTTLRPGDRVALLATRRARPQPTGAIADLGVALARHGARTIELGGLGEDEARTLVASVTGADPDPDRVDDWRTRTGGNPFFLVELARLATTTGGWRGEVPESVQTVVARRLADLPDATREVLLVSAALGREHSPLLLAHVGGWGPDEVTDRLEPAQDVGIVHQRTDGRLVFEHALTRDAVIAAASPARVARVHARIAHALDTLPRGSLAPAERAFDLAHHWLAAGPVHAPQAWRAAAAAAAEARRDFANVEAAELYRQALDAHALDPAGTGEERYELLLSFSEAAAWAARWRPVVEAVIEAVALARADDDPERVARAAAELTRYSVWLPQEYDEVHEDLVDDLRAVLRGLDHHDSPVRCVLMLALAVQLYYAPGAEPEVLALVDEGLAAARRIDDPALRGWAARSSWLALWRVGHLERRIALAREEVAAARESGDEAALAVGHIALAGAAVEAGDLETWRAEAAAAEAIARRRRLVYVEFVLHFVRLNLTLLAGEHEAADAHADAMRTMSDGIATPALEWIDFGVSYVTAMWRPEVAAAVAEPMLAFHRLDPWDFGRSPLLHVLALAGREADVRTELGRGPLPPMVDHWHVTSEAAVRAVVAALLDDPPLARDAVEHLRPAGGRMAVSGISVVSGPVDGYLALALAVLGEREEATVLAERAQALAGRWGMTAYLRWFTEERTRLGF</sequence>
<keyword evidence="3 5" id="KW-0238">DNA-binding</keyword>
<dbReference type="InterPro" id="IPR011990">
    <property type="entry name" value="TPR-like_helical_dom_sf"/>
</dbReference>
<evidence type="ECO:0000259" key="7">
    <source>
        <dbReference type="PROSITE" id="PS51755"/>
    </source>
</evidence>
<feature type="DNA-binding region" description="OmpR/PhoB-type" evidence="5">
    <location>
        <begin position="1"/>
        <end position="97"/>
    </location>
</feature>
<evidence type="ECO:0000256" key="3">
    <source>
        <dbReference type="ARBA" id="ARBA00023125"/>
    </source>
</evidence>
<dbReference type="InterPro" id="IPR041664">
    <property type="entry name" value="AAA_16"/>
</dbReference>
<dbReference type="Gene3D" id="1.25.40.10">
    <property type="entry name" value="Tetratricopeptide repeat domain"/>
    <property type="match status" value="1"/>
</dbReference>
<dbReference type="PANTHER" id="PTHR35807">
    <property type="entry name" value="TRANSCRIPTIONAL REGULATOR REDD-RELATED"/>
    <property type="match status" value="1"/>
</dbReference>
<dbReference type="Pfam" id="PF13191">
    <property type="entry name" value="AAA_16"/>
    <property type="match status" value="1"/>
</dbReference>
<dbReference type="Gene3D" id="1.10.10.10">
    <property type="entry name" value="Winged helix-like DNA-binding domain superfamily/Winged helix DNA-binding domain"/>
    <property type="match status" value="1"/>
</dbReference>
<evidence type="ECO:0000313" key="9">
    <source>
        <dbReference type="Proteomes" id="UP001500945"/>
    </source>
</evidence>
<comment type="caution">
    <text evidence="8">The sequence shown here is derived from an EMBL/GenBank/DDBJ whole genome shotgun (WGS) entry which is preliminary data.</text>
</comment>
<keyword evidence="4" id="KW-0804">Transcription</keyword>
<evidence type="ECO:0000256" key="6">
    <source>
        <dbReference type="SAM" id="MobiDB-lite"/>
    </source>
</evidence>
<dbReference type="CDD" id="cd00383">
    <property type="entry name" value="trans_reg_C"/>
    <property type="match status" value="1"/>
</dbReference>
<dbReference type="PROSITE" id="PS51755">
    <property type="entry name" value="OMPR_PHOB"/>
    <property type="match status" value="1"/>
</dbReference>
<evidence type="ECO:0000313" key="8">
    <source>
        <dbReference type="EMBL" id="GAA4396756.1"/>
    </source>
</evidence>
<dbReference type="InterPro" id="IPR051677">
    <property type="entry name" value="AfsR-DnrI-RedD_regulator"/>
</dbReference>
<dbReference type="SUPFAM" id="SSF46894">
    <property type="entry name" value="C-terminal effector domain of the bipartite response regulators"/>
    <property type="match status" value="1"/>
</dbReference>
<reference evidence="9" key="1">
    <citation type="journal article" date="2019" name="Int. J. Syst. Evol. Microbiol.">
        <title>The Global Catalogue of Microorganisms (GCM) 10K type strain sequencing project: providing services to taxonomists for standard genome sequencing and annotation.</title>
        <authorList>
            <consortium name="The Broad Institute Genomics Platform"/>
            <consortium name="The Broad Institute Genome Sequencing Center for Infectious Disease"/>
            <person name="Wu L."/>
            <person name="Ma J."/>
        </authorList>
    </citation>
    <scope>NUCLEOTIDE SEQUENCE [LARGE SCALE GENOMIC DNA]</scope>
    <source>
        <strain evidence="9">JCM 17809</strain>
    </source>
</reference>
<accession>A0ABP8JVQ2</accession>
<dbReference type="RefSeq" id="WP_345201110.1">
    <property type="nucleotide sequence ID" value="NZ_BAABGM010000001.1"/>
</dbReference>
<dbReference type="Proteomes" id="UP001500945">
    <property type="component" value="Unassembled WGS sequence"/>
</dbReference>
<gene>
    <name evidence="8" type="ORF">GCM10023168_01010</name>
</gene>
<dbReference type="InterPro" id="IPR036388">
    <property type="entry name" value="WH-like_DNA-bd_sf"/>
</dbReference>
<organism evidence="8 9">
    <name type="scientific">Fodinibacter luteus</name>
    <dbReference type="NCBI Taxonomy" id="552064"/>
    <lineage>
        <taxon>Bacteria</taxon>
        <taxon>Bacillati</taxon>
        <taxon>Actinomycetota</taxon>
        <taxon>Actinomycetes</taxon>
        <taxon>Micrococcales</taxon>
        <taxon>Intrasporangiaceae</taxon>
        <taxon>Fodinibacter (ex Wang et al. 2009)</taxon>
    </lineage>
</organism>
<keyword evidence="9" id="KW-1185">Reference proteome</keyword>
<dbReference type="SMART" id="SM00862">
    <property type="entry name" value="Trans_reg_C"/>
    <property type="match status" value="1"/>
</dbReference>
<dbReference type="Pfam" id="PF03704">
    <property type="entry name" value="BTAD"/>
    <property type="match status" value="1"/>
</dbReference>
<proteinExistence type="inferred from homology"/>
<dbReference type="CDD" id="cd15831">
    <property type="entry name" value="BTAD"/>
    <property type="match status" value="1"/>
</dbReference>
<protein>
    <recommendedName>
        <fullName evidence="7">OmpR/PhoB-type domain-containing protein</fullName>
    </recommendedName>
</protein>
<feature type="region of interest" description="Disordered" evidence="6">
    <location>
        <begin position="276"/>
        <end position="319"/>
    </location>
</feature>
<dbReference type="PANTHER" id="PTHR35807:SF1">
    <property type="entry name" value="TRANSCRIPTIONAL REGULATOR REDD"/>
    <property type="match status" value="1"/>
</dbReference>